<dbReference type="PANTHER" id="PTHR46723:SF1">
    <property type="entry name" value="LEUCINE-RICH REPEAT AND IQ DOMAIN-CONTAINING PROTEIN 3"/>
    <property type="match status" value="1"/>
</dbReference>
<sequence length="247" mass="27899">MTKKGIIVDWNKLQQISLEREDSLNTAAVIAKAQKMSFKKNPGQVPGTRTIPAPPSAPGKKPLMHQKHFFGPVLPDSDYLPANHRACLPETLPQTDRSYTQQTLPLISSGYKTVMQSISPEALQHAVEAGEEVPLIGYRLEGKQNNITQVDPFEESVLTKREVGQDVRDMETNFHERLANEPPQVREKKFVNIKDKFMFERIQQTMGLSALTAVQQAYRDRDMDEQRAAKMQAILLMKSGESWPGKE</sequence>
<organism evidence="1 2">
    <name type="scientific">Bugula neritina</name>
    <name type="common">Brown bryozoan</name>
    <name type="synonym">Sertularia neritina</name>
    <dbReference type="NCBI Taxonomy" id="10212"/>
    <lineage>
        <taxon>Eukaryota</taxon>
        <taxon>Metazoa</taxon>
        <taxon>Spiralia</taxon>
        <taxon>Lophotrochozoa</taxon>
        <taxon>Bryozoa</taxon>
        <taxon>Gymnolaemata</taxon>
        <taxon>Cheilostomatida</taxon>
        <taxon>Flustrina</taxon>
        <taxon>Buguloidea</taxon>
        <taxon>Bugulidae</taxon>
        <taxon>Bugula</taxon>
    </lineage>
</organism>
<name>A0A7J7KNR4_BUGNE</name>
<evidence type="ECO:0000313" key="1">
    <source>
        <dbReference type="EMBL" id="KAF6039773.1"/>
    </source>
</evidence>
<keyword evidence="2" id="KW-1185">Reference proteome</keyword>
<proteinExistence type="predicted"/>
<evidence type="ECO:0000313" key="2">
    <source>
        <dbReference type="Proteomes" id="UP000593567"/>
    </source>
</evidence>
<dbReference type="PANTHER" id="PTHR46723">
    <property type="entry name" value="LEUCINE-RICH REPEAT AND IQ DOMAIN-CONTAINING PROTEIN 3"/>
    <property type="match status" value="1"/>
</dbReference>
<dbReference type="AlphaFoldDB" id="A0A7J7KNR4"/>
<dbReference type="EMBL" id="VXIV02000212">
    <property type="protein sequence ID" value="KAF6039773.1"/>
    <property type="molecule type" value="Genomic_DNA"/>
</dbReference>
<dbReference type="Proteomes" id="UP000593567">
    <property type="component" value="Unassembled WGS sequence"/>
</dbReference>
<reference evidence="1" key="1">
    <citation type="submission" date="2020-06" db="EMBL/GenBank/DDBJ databases">
        <title>Draft genome of Bugula neritina, a colonial animal packing powerful symbionts and potential medicines.</title>
        <authorList>
            <person name="Rayko M."/>
        </authorList>
    </citation>
    <scope>NUCLEOTIDE SEQUENCE [LARGE SCALE GENOMIC DNA]</scope>
    <source>
        <strain evidence="1">Kwan_BN1</strain>
    </source>
</reference>
<gene>
    <name evidence="1" type="ORF">EB796_001925</name>
</gene>
<comment type="caution">
    <text evidence="1">The sequence shown here is derived from an EMBL/GenBank/DDBJ whole genome shotgun (WGS) entry which is preliminary data.</text>
</comment>
<dbReference type="InterPro" id="IPR052859">
    <property type="entry name" value="LRR-IQ_domain_protein"/>
</dbReference>
<protein>
    <submittedName>
        <fullName evidence="1">LRRIQ3</fullName>
    </submittedName>
</protein>
<accession>A0A7J7KNR4</accession>